<evidence type="ECO:0000256" key="9">
    <source>
        <dbReference type="ARBA" id="ARBA00022989"/>
    </source>
</evidence>
<dbReference type="GO" id="GO:0046872">
    <property type="term" value="F:metal ion binding"/>
    <property type="evidence" value="ECO:0007669"/>
    <property type="project" value="UniProtKB-KW"/>
</dbReference>
<accession>A0A940RVW7</accession>
<evidence type="ECO:0000256" key="2">
    <source>
        <dbReference type="ARBA" id="ARBA00004141"/>
    </source>
</evidence>
<evidence type="ECO:0000313" key="16">
    <source>
        <dbReference type="Proteomes" id="UP000670475"/>
    </source>
</evidence>
<feature type="transmembrane region" description="Helical" evidence="13">
    <location>
        <begin position="122"/>
        <end position="142"/>
    </location>
</feature>
<keyword evidence="9 13" id="KW-1133">Transmembrane helix</keyword>
<dbReference type="AlphaFoldDB" id="A0A940RVW7"/>
<keyword evidence="11 13" id="KW-0472">Membrane</keyword>
<feature type="transmembrane region" description="Helical" evidence="13">
    <location>
        <begin position="62"/>
        <end position="81"/>
    </location>
</feature>
<keyword evidence="5 13" id="KW-0812">Transmembrane</keyword>
<feature type="compositionally biased region" description="Gly residues" evidence="12">
    <location>
        <begin position="277"/>
        <end position="287"/>
    </location>
</feature>
<dbReference type="Pfam" id="PF02163">
    <property type="entry name" value="Peptidase_M50"/>
    <property type="match status" value="2"/>
</dbReference>
<dbReference type="PANTHER" id="PTHR39188">
    <property type="entry name" value="MEMBRANE-ASSOCIATED ZINC METALLOPROTEASE M50B"/>
    <property type="match status" value="1"/>
</dbReference>
<name>A0A940RVW7_9ACTN</name>
<dbReference type="GO" id="GO:0016020">
    <property type="term" value="C:membrane"/>
    <property type="evidence" value="ECO:0007669"/>
    <property type="project" value="UniProtKB-SubCell"/>
</dbReference>
<keyword evidence="8" id="KW-0862">Zinc</keyword>
<feature type="domain" description="Peptidase M50" evidence="14">
    <location>
        <begin position="155"/>
        <end position="208"/>
    </location>
</feature>
<dbReference type="EMBL" id="JAGIQL010000002">
    <property type="protein sequence ID" value="MBP0456039.1"/>
    <property type="molecule type" value="Genomic_DNA"/>
</dbReference>
<dbReference type="PANTHER" id="PTHR39188:SF3">
    <property type="entry name" value="STAGE IV SPORULATION PROTEIN FB"/>
    <property type="match status" value="1"/>
</dbReference>
<dbReference type="InterPro" id="IPR008915">
    <property type="entry name" value="Peptidase_M50"/>
</dbReference>
<evidence type="ECO:0000256" key="8">
    <source>
        <dbReference type="ARBA" id="ARBA00022833"/>
    </source>
</evidence>
<evidence type="ECO:0000256" key="5">
    <source>
        <dbReference type="ARBA" id="ARBA00022692"/>
    </source>
</evidence>
<protein>
    <submittedName>
        <fullName evidence="15">Site-2 protease family protein</fullName>
    </submittedName>
</protein>
<comment type="cofactor">
    <cofactor evidence="1">
        <name>Zn(2+)</name>
        <dbReference type="ChEBI" id="CHEBI:29105"/>
    </cofactor>
</comment>
<keyword evidence="16" id="KW-1185">Reference proteome</keyword>
<dbReference type="RefSeq" id="WP_209337825.1">
    <property type="nucleotide sequence ID" value="NZ_JAGIQL010000002.1"/>
</dbReference>
<keyword evidence="7" id="KW-0378">Hydrolase</keyword>
<feature type="region of interest" description="Disordered" evidence="12">
    <location>
        <begin position="1"/>
        <end position="20"/>
    </location>
</feature>
<dbReference type="GO" id="GO:0006508">
    <property type="term" value="P:proteolysis"/>
    <property type="evidence" value="ECO:0007669"/>
    <property type="project" value="UniProtKB-KW"/>
</dbReference>
<evidence type="ECO:0000256" key="1">
    <source>
        <dbReference type="ARBA" id="ARBA00001947"/>
    </source>
</evidence>
<dbReference type="GO" id="GO:0008237">
    <property type="term" value="F:metallopeptidase activity"/>
    <property type="evidence" value="ECO:0007669"/>
    <property type="project" value="UniProtKB-KW"/>
</dbReference>
<keyword evidence="6" id="KW-0479">Metal-binding</keyword>
<feature type="transmembrane region" description="Helical" evidence="13">
    <location>
        <begin position="225"/>
        <end position="242"/>
    </location>
</feature>
<evidence type="ECO:0000256" key="4">
    <source>
        <dbReference type="ARBA" id="ARBA00022670"/>
    </source>
</evidence>
<evidence type="ECO:0000256" key="6">
    <source>
        <dbReference type="ARBA" id="ARBA00022723"/>
    </source>
</evidence>
<gene>
    <name evidence="15" type="ORF">JFN87_00790</name>
</gene>
<organism evidence="15 16">
    <name type="scientific">Streptomyces montanisoli</name>
    <dbReference type="NCBI Taxonomy" id="2798581"/>
    <lineage>
        <taxon>Bacteria</taxon>
        <taxon>Bacillati</taxon>
        <taxon>Actinomycetota</taxon>
        <taxon>Actinomycetes</taxon>
        <taxon>Kitasatosporales</taxon>
        <taxon>Streptomycetaceae</taxon>
        <taxon>Streptomyces</taxon>
    </lineage>
</organism>
<comment type="subcellular location">
    <subcellularLocation>
        <location evidence="2">Membrane</location>
        <topology evidence="2">Multi-pass membrane protein</topology>
    </subcellularLocation>
</comment>
<comment type="caution">
    <text evidence="15">The sequence shown here is derived from an EMBL/GenBank/DDBJ whole genome shotgun (WGS) entry which is preliminary data.</text>
</comment>
<feature type="transmembrane region" description="Helical" evidence="13">
    <location>
        <begin position="154"/>
        <end position="176"/>
    </location>
</feature>
<feature type="transmembrane region" description="Helical" evidence="13">
    <location>
        <begin position="196"/>
        <end position="218"/>
    </location>
</feature>
<evidence type="ECO:0000313" key="15">
    <source>
        <dbReference type="EMBL" id="MBP0456039.1"/>
    </source>
</evidence>
<evidence type="ECO:0000256" key="13">
    <source>
        <dbReference type="SAM" id="Phobius"/>
    </source>
</evidence>
<sequence>MSEHGRVDAQPSTAERSSPSGWKVGRAFGVPLYVRPSALIFFAVLALLYTPVVRTQFPGIDAFGYVVALVAPALIAFSVFGHELGHLLAGRLAGIPATRITLDVLGGETEFDRDAPTAGREALIAASGPAASILMSALGYAAQIWMSPEGFTSLLIAQFALVNLLLAAFNLLPGLPLDGGWILRAGLWKATGRSVLSVRAAAWIGRLLAAALLTDLVVRFARGSAFSLLVVVTVLMVAYQIWSGASAALRDFPRTPDALPESVPDKDAAQNPHRVQGPGGEGPLSGW</sequence>
<keyword evidence="10" id="KW-0482">Metalloprotease</keyword>
<evidence type="ECO:0000256" key="10">
    <source>
        <dbReference type="ARBA" id="ARBA00023049"/>
    </source>
</evidence>
<evidence type="ECO:0000256" key="7">
    <source>
        <dbReference type="ARBA" id="ARBA00022801"/>
    </source>
</evidence>
<feature type="domain" description="Peptidase M50" evidence="14">
    <location>
        <begin position="74"/>
        <end position="146"/>
    </location>
</feature>
<reference evidence="15" key="1">
    <citation type="submission" date="2021-03" db="EMBL/GenBank/DDBJ databases">
        <title>Whole genome sequence of Streptomyces bomunensis MMS17-BM035.</title>
        <authorList>
            <person name="Lee J.H."/>
        </authorList>
    </citation>
    <scope>NUCLEOTIDE SEQUENCE</scope>
    <source>
        <strain evidence="15">MMS17-BM035</strain>
    </source>
</reference>
<feature type="transmembrane region" description="Helical" evidence="13">
    <location>
        <begin position="32"/>
        <end position="50"/>
    </location>
</feature>
<comment type="similarity">
    <text evidence="3">Belongs to the peptidase M50B family.</text>
</comment>
<evidence type="ECO:0000256" key="12">
    <source>
        <dbReference type="SAM" id="MobiDB-lite"/>
    </source>
</evidence>
<evidence type="ECO:0000256" key="11">
    <source>
        <dbReference type="ARBA" id="ARBA00023136"/>
    </source>
</evidence>
<proteinExistence type="inferred from homology"/>
<feature type="region of interest" description="Disordered" evidence="12">
    <location>
        <begin position="258"/>
        <end position="287"/>
    </location>
</feature>
<dbReference type="Proteomes" id="UP000670475">
    <property type="component" value="Unassembled WGS sequence"/>
</dbReference>
<evidence type="ECO:0000259" key="14">
    <source>
        <dbReference type="Pfam" id="PF02163"/>
    </source>
</evidence>
<feature type="compositionally biased region" description="Polar residues" evidence="12">
    <location>
        <begin position="10"/>
        <end position="20"/>
    </location>
</feature>
<evidence type="ECO:0000256" key="3">
    <source>
        <dbReference type="ARBA" id="ARBA00007931"/>
    </source>
</evidence>
<keyword evidence="4 15" id="KW-0645">Protease</keyword>